<dbReference type="AlphaFoldDB" id="A0A395M8X3"/>
<accession>A0A395M8X3</accession>
<reference evidence="2 3" key="1">
    <citation type="journal article" date="2018" name="PLoS Pathog.">
        <title>Evolution of structural diversity of trichothecenes, a family of toxins produced by plant pathogenic and entomopathogenic fungi.</title>
        <authorList>
            <person name="Proctor R.H."/>
            <person name="McCormick S.P."/>
            <person name="Kim H.S."/>
            <person name="Cardoza R.E."/>
            <person name="Stanley A.M."/>
            <person name="Lindo L."/>
            <person name="Kelly A."/>
            <person name="Brown D.W."/>
            <person name="Lee T."/>
            <person name="Vaughan M.M."/>
            <person name="Alexander N.J."/>
            <person name="Busman M."/>
            <person name="Gutierrez S."/>
        </authorList>
    </citation>
    <scope>NUCLEOTIDE SEQUENCE [LARGE SCALE GENOMIC DNA]</scope>
    <source>
        <strain evidence="2 3">NRRL 13405</strain>
    </source>
</reference>
<comment type="caution">
    <text evidence="2">The sequence shown here is derived from an EMBL/GenBank/DDBJ whole genome shotgun (WGS) entry which is preliminary data.</text>
</comment>
<evidence type="ECO:0000313" key="3">
    <source>
        <dbReference type="Proteomes" id="UP000265631"/>
    </source>
</evidence>
<evidence type="ECO:0000313" key="2">
    <source>
        <dbReference type="EMBL" id="RFN44280.1"/>
    </source>
</evidence>
<name>A0A395M8X3_9HYPO</name>
<gene>
    <name evidence="2" type="ORF">FIE12Z_11467</name>
</gene>
<dbReference type="Proteomes" id="UP000265631">
    <property type="component" value="Unassembled WGS sequence"/>
</dbReference>
<evidence type="ECO:0008006" key="4">
    <source>
        <dbReference type="Google" id="ProtNLM"/>
    </source>
</evidence>
<protein>
    <recommendedName>
        <fullName evidence="4">HNH nuclease domain-containing protein</fullName>
    </recommendedName>
</protein>
<dbReference type="EMBL" id="PXXK01000445">
    <property type="protein sequence ID" value="RFN44280.1"/>
    <property type="molecule type" value="Genomic_DNA"/>
</dbReference>
<evidence type="ECO:0000256" key="1">
    <source>
        <dbReference type="SAM" id="MobiDB-lite"/>
    </source>
</evidence>
<proteinExistence type="predicted"/>
<sequence length="432" mass="49109">MNIPTEPMDTGPMDTGPMDTESDTPFALRLHRVAASFIGSSALPAHEADERYQCALELEKHIQRTNKKFHLRLDHAVAIMLADLQQLKKGGRLWAGPSCRVPPYLMGKRLDAISPLCRHYMLHLDPKNLVLPIWRHAVPVPLEPQPSPEDVPWDHGVEAYKKAMAYHTRFRTKSDLQSVTLDKQRMEEAECRKRDENKCVVTGELNPRIFWIIPATWNDTVENMNATGDLHSACLALTGIDLLDEPNPPCSALELGTTHKSWNMLCIDPVLYNYLIDGWCAFKYLFHEEDNDNSNNVKVTLEFHWMPKLAPIFIKEMDFRANWATLCKSMGQFDDCRPPHGLEYGQLKDKSGDLLESGYRIDIPVPRQYVHQFVSGIKVHWAFIRFIALFGAAGRPWVVLDDDAASEEGHLLEMAGNLLEEREGSSGERMVV</sequence>
<organism evidence="2 3">
    <name type="scientific">Fusarium flagelliforme</name>
    <dbReference type="NCBI Taxonomy" id="2675880"/>
    <lineage>
        <taxon>Eukaryota</taxon>
        <taxon>Fungi</taxon>
        <taxon>Dikarya</taxon>
        <taxon>Ascomycota</taxon>
        <taxon>Pezizomycotina</taxon>
        <taxon>Sordariomycetes</taxon>
        <taxon>Hypocreomycetidae</taxon>
        <taxon>Hypocreales</taxon>
        <taxon>Nectriaceae</taxon>
        <taxon>Fusarium</taxon>
        <taxon>Fusarium incarnatum-equiseti species complex</taxon>
    </lineage>
</organism>
<keyword evidence="3" id="KW-1185">Reference proteome</keyword>
<feature type="region of interest" description="Disordered" evidence="1">
    <location>
        <begin position="1"/>
        <end position="21"/>
    </location>
</feature>